<dbReference type="Proteomes" id="UP000675781">
    <property type="component" value="Unassembled WGS sequence"/>
</dbReference>
<feature type="transmembrane region" description="Helical" evidence="1">
    <location>
        <begin position="43"/>
        <end position="62"/>
    </location>
</feature>
<evidence type="ECO:0000313" key="3">
    <source>
        <dbReference type="Proteomes" id="UP000675781"/>
    </source>
</evidence>
<dbReference type="EMBL" id="JAGSOG010000118">
    <property type="protein sequence ID" value="MBR7835964.1"/>
    <property type="molecule type" value="Genomic_DNA"/>
</dbReference>
<evidence type="ECO:0000313" key="2">
    <source>
        <dbReference type="EMBL" id="MBR7835964.1"/>
    </source>
</evidence>
<keyword evidence="1" id="KW-0472">Membrane</keyword>
<sequence>MSERVRQRLALLFGVCGVLLVPWIAVLIWQAHCTAGKRSFDSSWIVLDVLEACCLLVVAFLLRRDHRVTSPAAAATAAVLAMDAWFDGMSAAPRWAYAESLAMACFAELPLAALLAWVAWRTLPGPQPSP</sequence>
<evidence type="ECO:0000256" key="1">
    <source>
        <dbReference type="SAM" id="Phobius"/>
    </source>
</evidence>
<comment type="caution">
    <text evidence="2">The sequence shown here is derived from an EMBL/GenBank/DDBJ whole genome shotgun (WGS) entry which is preliminary data.</text>
</comment>
<proteinExistence type="predicted"/>
<keyword evidence="1" id="KW-0812">Transmembrane</keyword>
<reference evidence="2" key="1">
    <citation type="submission" date="2021-04" db="EMBL/GenBank/DDBJ databases">
        <title>Genome based classification of Actinospica acidithermotolerans sp. nov., an actinobacterium isolated from an Indonesian hot spring.</title>
        <authorList>
            <person name="Kusuma A.B."/>
            <person name="Putra K.E."/>
            <person name="Nafisah S."/>
            <person name="Loh J."/>
            <person name="Nouioui I."/>
            <person name="Goodfellow M."/>
        </authorList>
    </citation>
    <scope>NUCLEOTIDE SEQUENCE</scope>
    <source>
        <strain evidence="2">CSCA 57</strain>
    </source>
</reference>
<accession>A0A941IQ87</accession>
<gene>
    <name evidence="2" type="ORF">KDL01_22000</name>
</gene>
<feature type="transmembrane region" description="Helical" evidence="1">
    <location>
        <begin position="101"/>
        <end position="120"/>
    </location>
</feature>
<keyword evidence="3" id="KW-1185">Reference proteome</keyword>
<organism evidence="2 3">
    <name type="scientific">Actinospica durhamensis</name>
    <dbReference type="NCBI Taxonomy" id="1508375"/>
    <lineage>
        <taxon>Bacteria</taxon>
        <taxon>Bacillati</taxon>
        <taxon>Actinomycetota</taxon>
        <taxon>Actinomycetes</taxon>
        <taxon>Catenulisporales</taxon>
        <taxon>Actinospicaceae</taxon>
        <taxon>Actinospica</taxon>
    </lineage>
</organism>
<dbReference type="AlphaFoldDB" id="A0A941IQ87"/>
<keyword evidence="1" id="KW-1133">Transmembrane helix</keyword>
<dbReference type="RefSeq" id="WP_212530453.1">
    <property type="nucleotide sequence ID" value="NZ_JAGSOG010000118.1"/>
</dbReference>
<feature type="transmembrane region" description="Helical" evidence="1">
    <location>
        <begin position="9"/>
        <end position="31"/>
    </location>
</feature>
<name>A0A941IQ87_9ACTN</name>
<protein>
    <submittedName>
        <fullName evidence="2">Uncharacterized protein</fullName>
    </submittedName>
</protein>